<dbReference type="Gene3D" id="1.25.40.20">
    <property type="entry name" value="Ankyrin repeat-containing domain"/>
    <property type="match status" value="2"/>
</dbReference>
<dbReference type="GO" id="GO:0004672">
    <property type="term" value="F:protein kinase activity"/>
    <property type="evidence" value="ECO:0007669"/>
    <property type="project" value="InterPro"/>
</dbReference>
<name>A0A8H4LMD8_9HYPO</name>
<dbReference type="InterPro" id="IPR036770">
    <property type="entry name" value="Ankyrin_rpt-contain_sf"/>
</dbReference>
<feature type="region of interest" description="Disordered" evidence="4">
    <location>
        <begin position="1318"/>
        <end position="1356"/>
    </location>
</feature>
<sequence>MESGFYHSYSAGYSSTNSASDDPASSHETARTTVPAQNADASLTTAGFASFACHVAFLEEKLGRGDQSKFFDGHELRTIGRVPAGGGGFFIVDRAKIENPDTTNGRTTVAIKTAKDQSGHPSRWKDILLEVRALLHEPLRYHPNIVHLLDFGWSHSSETGSPFPTLVLEYADFGTLDELQLKNGLPLPFRIKQKLCYDVGRGLSILHACGIIHGDLKHENVLIFKSREEHPPDQPYTAKLADFGGAVMDIGNDTGHFLRMATIPYDAPETGQSLTVDGIKATDAFSYGMLIWRAFIDCKDVLVAIDFKQTPGPLSDDERAALKQLKRTESFFHKAIGSVDAYSQSRSLPSDSVEMITDAISATLTPDPASRSLVQAQARLRGMPREEVEDYMCALERENEERREMERTRIPGSHGIDIDSVGYALGRYGQTYDAQQNLPGCRPDLPHPALGGYQFEPFKLKTFLDWSQQVAMVRELERLADSPSFDEDSAEIQPWTASYHLFQACLSGFGTAIDPKRACHWLYKASKADIETADVDYLAKAWLTRICNAVGVASPLTPDEQIDDLFWSIVRGHLHCIEDSEMVMPLFADLEKSDAARKRIWEGTWLNKVLTGGTGMPHYAPRMMSRTYDLDDLDALDADIRLELGDNYQSCLRSAWETKTTSNEKEKSRFDKIYVNQRGHSLLHYAATLGNVKALEHLFNKYKCNINLPNQSLSETPLVCACRAGQYRCAKFCLENGADPNGSEFGQEAPLHWISRLNPGEGRLTAQLLVDAGADVSKVTLGMRKDVRRILADWEDKLGLPLTPLGRAVLMNSLPAVQTLLKIASADPNERARREKTLNLSAIELASVLTLPEILQKLLDDQDNRDGGCKLQILDELDMLEMARRMPDKGNPDPLTLHSRLVRCGVPYKEWLSQTLRILHHRRKLQGSESYNQPAWQSRSAECLCREVELGNLDIVQALLDLGHSVDGLPGSRPLVAAVKANNGDMFELLLSYGATLIFDNNEESLLQTFASKPRTSPDGLDIAQFLVDNLVPVEGAHGERPSPFTSAVKNGYFSLADMLISNGAGESVNDFYQWEPSGSFLSVLGVLLQSQTHSSLLSIDYLAKKHEEGTIKLAPIVDLTRNLSAVHMLALQDPGRMNSRQQISTRIIHRILEIFPTPSHLGDDAIHEEHGTPLTAAIMTINIDVVSALLESEYQSDLFVSVKLASLAKFNMSDGALPIMLVFARFAQSLEVFVGQQMQSQDTYRQVKNLEKLGYTLLDTASRMEQQGLTPEGQLDTSALLQGWQQIHSLMATKKAEAEQKAAIQARMANLSLDSQAGASGSLQAASTDDETPVSLAQLTKEKKKNWWDTREENQ</sequence>
<dbReference type="InterPro" id="IPR000719">
    <property type="entry name" value="Prot_kinase_dom"/>
</dbReference>
<dbReference type="InterPro" id="IPR008271">
    <property type="entry name" value="Ser/Thr_kinase_AS"/>
</dbReference>
<evidence type="ECO:0000256" key="4">
    <source>
        <dbReference type="SAM" id="MobiDB-lite"/>
    </source>
</evidence>
<feature type="region of interest" description="Disordered" evidence="4">
    <location>
        <begin position="12"/>
        <end position="32"/>
    </location>
</feature>
<keyword evidence="6" id="KW-0418">Kinase</keyword>
<dbReference type="SMART" id="SM00248">
    <property type="entry name" value="ANK"/>
    <property type="match status" value="7"/>
</dbReference>
<evidence type="ECO:0000256" key="3">
    <source>
        <dbReference type="PROSITE-ProRule" id="PRU00023"/>
    </source>
</evidence>
<dbReference type="GO" id="GO:0005524">
    <property type="term" value="F:ATP binding"/>
    <property type="evidence" value="ECO:0007669"/>
    <property type="project" value="InterPro"/>
</dbReference>
<dbReference type="PANTHER" id="PTHR24198:SF165">
    <property type="entry name" value="ANKYRIN REPEAT-CONTAINING PROTEIN-RELATED"/>
    <property type="match status" value="1"/>
</dbReference>
<dbReference type="PROSITE" id="PS50011">
    <property type="entry name" value="PROTEIN_KINASE_DOM"/>
    <property type="match status" value="1"/>
</dbReference>
<dbReference type="PROSITE" id="PS50088">
    <property type="entry name" value="ANK_REPEAT"/>
    <property type="match status" value="1"/>
</dbReference>
<proteinExistence type="predicted"/>
<evidence type="ECO:0000313" key="6">
    <source>
        <dbReference type="EMBL" id="KAF4472039.1"/>
    </source>
</evidence>
<keyword evidence="1" id="KW-0677">Repeat</keyword>
<dbReference type="Pfam" id="PF12796">
    <property type="entry name" value="Ank_2"/>
    <property type="match status" value="1"/>
</dbReference>
<organism evidence="6 7">
    <name type="scientific">Fusarium albosuccineum</name>
    <dbReference type="NCBI Taxonomy" id="1237068"/>
    <lineage>
        <taxon>Eukaryota</taxon>
        <taxon>Fungi</taxon>
        <taxon>Dikarya</taxon>
        <taxon>Ascomycota</taxon>
        <taxon>Pezizomycotina</taxon>
        <taxon>Sordariomycetes</taxon>
        <taxon>Hypocreomycetidae</taxon>
        <taxon>Hypocreales</taxon>
        <taxon>Nectriaceae</taxon>
        <taxon>Fusarium</taxon>
        <taxon>Fusarium decemcellulare species complex</taxon>
    </lineage>
</organism>
<dbReference type="PANTHER" id="PTHR24198">
    <property type="entry name" value="ANKYRIN REPEAT AND PROTEIN KINASE DOMAIN-CONTAINING PROTEIN"/>
    <property type="match status" value="1"/>
</dbReference>
<reference evidence="6 7" key="1">
    <citation type="submission" date="2020-01" db="EMBL/GenBank/DDBJ databases">
        <title>Identification and distribution of gene clusters putatively required for synthesis of sphingolipid metabolism inhibitors in phylogenetically diverse species of the filamentous fungus Fusarium.</title>
        <authorList>
            <person name="Kim H.-S."/>
            <person name="Busman M."/>
            <person name="Brown D.W."/>
            <person name="Divon H."/>
            <person name="Uhlig S."/>
            <person name="Proctor R.H."/>
        </authorList>
    </citation>
    <scope>NUCLEOTIDE SEQUENCE [LARGE SCALE GENOMIC DNA]</scope>
    <source>
        <strain evidence="6 7">NRRL 20459</strain>
    </source>
</reference>
<protein>
    <submittedName>
        <fullName evidence="6">Serine threonine kinase</fullName>
    </submittedName>
</protein>
<dbReference type="Pfam" id="PF00069">
    <property type="entry name" value="Pkinase"/>
    <property type="match status" value="1"/>
</dbReference>
<feature type="compositionally biased region" description="Basic and acidic residues" evidence="4">
    <location>
        <begin position="1346"/>
        <end position="1356"/>
    </location>
</feature>
<feature type="repeat" description="ANK" evidence="3">
    <location>
        <begin position="970"/>
        <end position="1002"/>
    </location>
</feature>
<gene>
    <name evidence="6" type="ORF">FALBO_1053</name>
</gene>
<keyword evidence="7" id="KW-1185">Reference proteome</keyword>
<dbReference type="SUPFAM" id="SSF48403">
    <property type="entry name" value="Ankyrin repeat"/>
    <property type="match status" value="2"/>
</dbReference>
<keyword evidence="2 3" id="KW-0040">ANK repeat</keyword>
<dbReference type="SMART" id="SM00220">
    <property type="entry name" value="S_TKc"/>
    <property type="match status" value="1"/>
</dbReference>
<evidence type="ECO:0000256" key="2">
    <source>
        <dbReference type="ARBA" id="ARBA00023043"/>
    </source>
</evidence>
<comment type="caution">
    <text evidence="6">The sequence shown here is derived from an EMBL/GenBank/DDBJ whole genome shotgun (WGS) entry which is preliminary data.</text>
</comment>
<feature type="compositionally biased region" description="Low complexity" evidence="4">
    <location>
        <begin position="1318"/>
        <end position="1328"/>
    </location>
</feature>
<dbReference type="OrthoDB" id="4062651at2759"/>
<dbReference type="PROSITE" id="PS00108">
    <property type="entry name" value="PROTEIN_KINASE_ST"/>
    <property type="match status" value="1"/>
</dbReference>
<dbReference type="InterPro" id="IPR011009">
    <property type="entry name" value="Kinase-like_dom_sf"/>
</dbReference>
<dbReference type="Gene3D" id="1.10.510.10">
    <property type="entry name" value="Transferase(Phosphotransferase) domain 1"/>
    <property type="match status" value="1"/>
</dbReference>
<dbReference type="EMBL" id="JAADYS010000136">
    <property type="protein sequence ID" value="KAF4472039.1"/>
    <property type="molecule type" value="Genomic_DNA"/>
</dbReference>
<dbReference type="CDD" id="cd00180">
    <property type="entry name" value="PKc"/>
    <property type="match status" value="1"/>
</dbReference>
<keyword evidence="6" id="KW-0808">Transferase</keyword>
<evidence type="ECO:0000256" key="1">
    <source>
        <dbReference type="ARBA" id="ARBA00022737"/>
    </source>
</evidence>
<dbReference type="SUPFAM" id="SSF56112">
    <property type="entry name" value="Protein kinase-like (PK-like)"/>
    <property type="match status" value="1"/>
</dbReference>
<dbReference type="Proteomes" id="UP000554235">
    <property type="component" value="Unassembled WGS sequence"/>
</dbReference>
<feature type="domain" description="Protein kinase" evidence="5">
    <location>
        <begin position="56"/>
        <end position="392"/>
    </location>
</feature>
<evidence type="ECO:0000259" key="5">
    <source>
        <dbReference type="PROSITE" id="PS50011"/>
    </source>
</evidence>
<dbReference type="InterPro" id="IPR002110">
    <property type="entry name" value="Ankyrin_rpt"/>
</dbReference>
<accession>A0A8H4LMD8</accession>
<evidence type="ECO:0000313" key="7">
    <source>
        <dbReference type="Proteomes" id="UP000554235"/>
    </source>
</evidence>